<proteinExistence type="predicted"/>
<gene>
    <name evidence="1" type="ORF">SAMN04488483_5643</name>
</gene>
<accession>A0ACD2UDP2</accession>
<reference evidence="1" key="1">
    <citation type="submission" date="2017-05" db="EMBL/GenBank/DDBJ databases">
        <authorList>
            <person name="Varghese N."/>
            <person name="Submissions S."/>
        </authorList>
    </citation>
    <scope>NUCLEOTIDE SEQUENCE</scope>
    <source>
        <strain evidence="1">LMG 28168</strain>
    </source>
</reference>
<protein>
    <submittedName>
        <fullName evidence="1">AraC family transcriptional regulator</fullName>
    </submittedName>
</protein>
<sequence length="165" mass="19055">MDEQTRVEVAEPRFEHGHFLLIAGFRGRFTQDTAKDIPALWEKFLPHLGKIQGQKNEVTYGVCSNFDGKGGFDYIAGVEISKLDDLDQKVYQWVEVLPRQYAVFEHKGPLDQLPQTLQYIYKTWLPTSHYVELNAPELERYSADFNPRLHTGKLEICVPVDTRQA</sequence>
<comment type="caution">
    <text evidence="1">The sequence shown here is derived from an EMBL/GenBank/DDBJ whole genome shotgun (WGS) entry which is preliminary data.</text>
</comment>
<keyword evidence="2" id="KW-1185">Reference proteome</keyword>
<name>A0ACD2UDP2_9PSED</name>
<dbReference type="Proteomes" id="UP001158048">
    <property type="component" value="Unassembled WGS sequence"/>
</dbReference>
<organism evidence="1 2">
    <name type="scientific">Pseudomonas helmanticensis</name>
    <dbReference type="NCBI Taxonomy" id="1471381"/>
    <lineage>
        <taxon>Bacteria</taxon>
        <taxon>Pseudomonadati</taxon>
        <taxon>Pseudomonadota</taxon>
        <taxon>Gammaproteobacteria</taxon>
        <taxon>Pseudomonadales</taxon>
        <taxon>Pseudomonadaceae</taxon>
        <taxon>Pseudomonas</taxon>
    </lineage>
</organism>
<dbReference type="EMBL" id="FXUY01000002">
    <property type="protein sequence ID" value="SMQ30747.1"/>
    <property type="molecule type" value="Genomic_DNA"/>
</dbReference>
<evidence type="ECO:0000313" key="1">
    <source>
        <dbReference type="EMBL" id="SMQ30747.1"/>
    </source>
</evidence>
<evidence type="ECO:0000313" key="2">
    <source>
        <dbReference type="Proteomes" id="UP001158048"/>
    </source>
</evidence>